<name>A0A2A5QY06_9EURY</name>
<evidence type="ECO:0000256" key="1">
    <source>
        <dbReference type="SAM" id="MobiDB-lite"/>
    </source>
</evidence>
<comment type="caution">
    <text evidence="2">The sequence shown here is derived from an EMBL/GenBank/DDBJ whole genome shotgun (WGS) entry which is preliminary data.</text>
</comment>
<dbReference type="Proteomes" id="UP000219689">
    <property type="component" value="Unassembled WGS sequence"/>
</dbReference>
<feature type="compositionally biased region" description="Gly residues" evidence="1">
    <location>
        <begin position="59"/>
        <end position="69"/>
    </location>
</feature>
<evidence type="ECO:0000313" key="2">
    <source>
        <dbReference type="EMBL" id="PCR91705.1"/>
    </source>
</evidence>
<protein>
    <submittedName>
        <fullName evidence="2">Uncharacterized protein</fullName>
    </submittedName>
</protein>
<sequence>MTVLETRVGVYGRLSDRTTIDGPPSLPTRTKPTARNGWCGRYRPARGCRHDTERMLRVGGTGFEPGGRSAGSSPALFMFDGHPLVIS</sequence>
<dbReference type="EMBL" id="NXNI01000001">
    <property type="protein sequence ID" value="PCR91705.1"/>
    <property type="molecule type" value="Genomic_DNA"/>
</dbReference>
<keyword evidence="3" id="KW-1185">Reference proteome</keyword>
<organism evidence="2 3">
    <name type="scientific">Natrinema ejinorense</name>
    <dbReference type="NCBI Taxonomy" id="373386"/>
    <lineage>
        <taxon>Archaea</taxon>
        <taxon>Methanobacteriati</taxon>
        <taxon>Methanobacteriota</taxon>
        <taxon>Stenosarchaea group</taxon>
        <taxon>Halobacteria</taxon>
        <taxon>Halobacteriales</taxon>
        <taxon>Natrialbaceae</taxon>
        <taxon>Natrinema</taxon>
    </lineage>
</organism>
<accession>A0A2A5QY06</accession>
<feature type="region of interest" description="Disordered" evidence="1">
    <location>
        <begin position="15"/>
        <end position="38"/>
    </location>
</feature>
<feature type="region of interest" description="Disordered" evidence="1">
    <location>
        <begin position="59"/>
        <end position="87"/>
    </location>
</feature>
<reference evidence="2 3" key="1">
    <citation type="submission" date="2017-09" db="EMBL/GenBank/DDBJ databases">
        <title>Genome sequences of Natrinema ejinorence JCM 13890T.</title>
        <authorList>
            <person name="Roh S.W."/>
            <person name="Kim Y.B."/>
            <person name="Kim J.Y."/>
        </authorList>
    </citation>
    <scope>NUCLEOTIDE SEQUENCE [LARGE SCALE GENOMIC DNA]</scope>
    <source>
        <strain evidence="2 3">JCM 13890</strain>
    </source>
</reference>
<evidence type="ECO:0000313" key="3">
    <source>
        <dbReference type="Proteomes" id="UP000219689"/>
    </source>
</evidence>
<gene>
    <name evidence="2" type="ORF">CP557_14915</name>
</gene>
<dbReference type="AlphaFoldDB" id="A0A2A5QY06"/>
<proteinExistence type="predicted"/>